<organism evidence="3 4">
    <name type="scientific">Floridaenema fluviatile BLCC-F154</name>
    <dbReference type="NCBI Taxonomy" id="3153640"/>
    <lineage>
        <taxon>Bacteria</taxon>
        <taxon>Bacillati</taxon>
        <taxon>Cyanobacteriota</taxon>
        <taxon>Cyanophyceae</taxon>
        <taxon>Oscillatoriophycideae</taxon>
        <taxon>Aerosakkonematales</taxon>
        <taxon>Aerosakkonemataceae</taxon>
        <taxon>Floridanema</taxon>
        <taxon>Floridanema fluviatile</taxon>
    </lineage>
</organism>
<comment type="caution">
    <text evidence="3">The sequence shown here is derived from an EMBL/GenBank/DDBJ whole genome shotgun (WGS) entry which is preliminary data.</text>
</comment>
<keyword evidence="2" id="KW-0605">Phycobilisome</keyword>
<reference evidence="3 4" key="1">
    <citation type="submission" date="2024-09" db="EMBL/GenBank/DDBJ databases">
        <title>Floridaenema gen nov. (Aerosakkonemataceae, Aerosakkonematales ord. nov., Cyanobacteria) from benthic tropical and subtropical fresh waters, with the description of four new species.</title>
        <authorList>
            <person name="Moretto J.A."/>
            <person name="Berthold D.E."/>
            <person name="Lefler F.W."/>
            <person name="Huang I.-S."/>
            <person name="Laughinghouse H. IV."/>
        </authorList>
    </citation>
    <scope>NUCLEOTIDE SEQUENCE [LARGE SCALE GENOMIC DNA]</scope>
    <source>
        <strain evidence="3 4">BLCC-F154</strain>
    </source>
</reference>
<dbReference type="EMBL" id="JBHFNS010000073">
    <property type="protein sequence ID" value="MFB2937427.1"/>
    <property type="molecule type" value="Genomic_DNA"/>
</dbReference>
<accession>A0ABV4YF26</accession>
<proteinExistence type="predicted"/>
<dbReference type="InterPro" id="IPR016024">
    <property type="entry name" value="ARM-type_fold"/>
</dbReference>
<name>A0ABV4YF26_9CYAN</name>
<dbReference type="RefSeq" id="WP_413258910.1">
    <property type="nucleotide sequence ID" value="NZ_JBHFNS010000073.1"/>
</dbReference>
<evidence type="ECO:0000313" key="3">
    <source>
        <dbReference type="EMBL" id="MFB2937427.1"/>
    </source>
</evidence>
<dbReference type="SMART" id="SM00567">
    <property type="entry name" value="EZ_HEAT"/>
    <property type="match status" value="6"/>
</dbReference>
<dbReference type="Proteomes" id="UP001576776">
    <property type="component" value="Unassembled WGS sequence"/>
</dbReference>
<sequence>MDFLATATIAAEQENWSLLNQCLQHLRQSKSVVASNQQQILNWAFEILTWGDFQDRWDVAKIFPSIGKPAIGPLINILQDEEADEELRWFAARILGEFHDSAVILVLVDLLKTSESEELTAMATTALANQGKTAIAALTDLLKPEEWRLLAVRGLAHIRTKETITPLLSVVNDSQVLVRAIAIEALGSFHDPLILPVLLVALKDVAATVRKEAVIALGVRSDLKNQVNLVQVLKPLLWDFNLDVCQQTAIALGRLGTDEAAAALFSLWESPVTPVPLQLQAIRALSWVETPLAIAYLKQVFFQDFVASSQQLNSQLLIWQEVITVLGQVQAVNLITLATQVLIELLNSGHPAINFAEIRQKLANSLGLLADPQGIDSLQSLLSDSDEVVRLHAIAALKKFPYEIGIKL</sequence>
<keyword evidence="1" id="KW-0042">Antenna complex</keyword>
<dbReference type="Gene3D" id="1.25.10.10">
    <property type="entry name" value="Leucine-rich Repeat Variant"/>
    <property type="match status" value="3"/>
</dbReference>
<gene>
    <name evidence="3" type="ORF">ACE1B6_19440</name>
</gene>
<dbReference type="SUPFAM" id="SSF48371">
    <property type="entry name" value="ARM repeat"/>
    <property type="match status" value="2"/>
</dbReference>
<dbReference type="PANTHER" id="PTHR12697">
    <property type="entry name" value="PBS LYASE HEAT-LIKE PROTEIN"/>
    <property type="match status" value="1"/>
</dbReference>
<keyword evidence="4" id="KW-1185">Reference proteome</keyword>
<evidence type="ECO:0000256" key="2">
    <source>
        <dbReference type="ARBA" id="ARBA00022738"/>
    </source>
</evidence>
<protein>
    <submittedName>
        <fullName evidence="3">HEAT repeat domain-containing protein</fullName>
    </submittedName>
</protein>
<dbReference type="InterPro" id="IPR004155">
    <property type="entry name" value="PBS_lyase_HEAT"/>
</dbReference>
<dbReference type="PANTHER" id="PTHR12697:SF38">
    <property type="entry name" value="PBS LYASE HEAT DOMAIN PROTEIN REPEAT-CONTAINING PROTEIN"/>
    <property type="match status" value="1"/>
</dbReference>
<dbReference type="Pfam" id="PF13646">
    <property type="entry name" value="HEAT_2"/>
    <property type="match status" value="3"/>
</dbReference>
<evidence type="ECO:0000313" key="4">
    <source>
        <dbReference type="Proteomes" id="UP001576776"/>
    </source>
</evidence>
<dbReference type="InterPro" id="IPR011989">
    <property type="entry name" value="ARM-like"/>
</dbReference>
<evidence type="ECO:0000256" key="1">
    <source>
        <dbReference type="ARBA" id="ARBA00022549"/>
    </source>
</evidence>